<evidence type="ECO:0000256" key="9">
    <source>
        <dbReference type="SAM" id="SignalP"/>
    </source>
</evidence>
<evidence type="ECO:0000256" key="4">
    <source>
        <dbReference type="ARBA" id="ARBA00018370"/>
    </source>
</evidence>
<dbReference type="EMBL" id="JBHSGI010000009">
    <property type="protein sequence ID" value="MFC4669231.1"/>
    <property type="molecule type" value="Genomic_DNA"/>
</dbReference>
<comment type="caution">
    <text evidence="11">The sequence shown here is derived from an EMBL/GenBank/DDBJ whole genome shotgun (WGS) entry which is preliminary data.</text>
</comment>
<dbReference type="PROSITE" id="PS01096">
    <property type="entry name" value="PPIC_PPIASE_1"/>
    <property type="match status" value="1"/>
</dbReference>
<evidence type="ECO:0000256" key="7">
    <source>
        <dbReference type="ARBA" id="ARBA00031484"/>
    </source>
</evidence>
<keyword evidence="5 8" id="KW-0697">Rotamase</keyword>
<keyword evidence="12" id="KW-1185">Reference proteome</keyword>
<dbReference type="PANTHER" id="PTHR47245">
    <property type="entry name" value="PEPTIDYLPROLYL ISOMERASE"/>
    <property type="match status" value="1"/>
</dbReference>
<name>A0ABV9KHX2_9RHOB</name>
<dbReference type="RefSeq" id="WP_380717642.1">
    <property type="nucleotide sequence ID" value="NZ_JBHSGI010000009.1"/>
</dbReference>
<evidence type="ECO:0000256" key="3">
    <source>
        <dbReference type="ARBA" id="ARBA00013194"/>
    </source>
</evidence>
<evidence type="ECO:0000313" key="11">
    <source>
        <dbReference type="EMBL" id="MFC4669231.1"/>
    </source>
</evidence>
<dbReference type="InterPro" id="IPR027304">
    <property type="entry name" value="Trigger_fact/SurA_dom_sf"/>
</dbReference>
<keyword evidence="9" id="KW-0732">Signal</keyword>
<comment type="catalytic activity">
    <reaction evidence="1">
        <text>[protein]-peptidylproline (omega=180) = [protein]-peptidylproline (omega=0)</text>
        <dbReference type="Rhea" id="RHEA:16237"/>
        <dbReference type="Rhea" id="RHEA-COMP:10747"/>
        <dbReference type="Rhea" id="RHEA-COMP:10748"/>
        <dbReference type="ChEBI" id="CHEBI:83833"/>
        <dbReference type="ChEBI" id="CHEBI:83834"/>
        <dbReference type="EC" id="5.2.1.8"/>
    </reaction>
</comment>
<dbReference type="Proteomes" id="UP001595973">
    <property type="component" value="Unassembled WGS sequence"/>
</dbReference>
<dbReference type="EC" id="5.2.1.8" evidence="3"/>
<accession>A0ABV9KHX2</accession>
<gene>
    <name evidence="11" type="ORF">ACFO5X_11750</name>
</gene>
<dbReference type="InterPro" id="IPR000297">
    <property type="entry name" value="PPIase_PpiC"/>
</dbReference>
<comment type="similarity">
    <text evidence="2">Belongs to the PpiC/parvulin rotamase family.</text>
</comment>
<organism evidence="11 12">
    <name type="scientific">Seohaeicola nanhaiensis</name>
    <dbReference type="NCBI Taxonomy" id="1387282"/>
    <lineage>
        <taxon>Bacteria</taxon>
        <taxon>Pseudomonadati</taxon>
        <taxon>Pseudomonadota</taxon>
        <taxon>Alphaproteobacteria</taxon>
        <taxon>Rhodobacterales</taxon>
        <taxon>Roseobacteraceae</taxon>
        <taxon>Seohaeicola</taxon>
    </lineage>
</organism>
<dbReference type="Gene3D" id="3.10.50.40">
    <property type="match status" value="1"/>
</dbReference>
<dbReference type="InterPro" id="IPR046357">
    <property type="entry name" value="PPIase_dom_sf"/>
</dbReference>
<keyword evidence="8 11" id="KW-0413">Isomerase</keyword>
<dbReference type="PROSITE" id="PS50198">
    <property type="entry name" value="PPIC_PPIASE_2"/>
    <property type="match status" value="1"/>
</dbReference>
<dbReference type="GO" id="GO:0003755">
    <property type="term" value="F:peptidyl-prolyl cis-trans isomerase activity"/>
    <property type="evidence" value="ECO:0007669"/>
    <property type="project" value="UniProtKB-EC"/>
</dbReference>
<dbReference type="PANTHER" id="PTHR47245:SF2">
    <property type="entry name" value="PEPTIDYL-PROLYL CIS-TRANS ISOMERASE HP_0175-RELATED"/>
    <property type="match status" value="1"/>
</dbReference>
<dbReference type="Pfam" id="PF00639">
    <property type="entry name" value="Rotamase"/>
    <property type="match status" value="1"/>
</dbReference>
<evidence type="ECO:0000256" key="2">
    <source>
        <dbReference type="ARBA" id="ARBA00007656"/>
    </source>
</evidence>
<protein>
    <recommendedName>
        <fullName evidence="4">Parvulin-like PPIase</fullName>
        <ecNumber evidence="3">5.2.1.8</ecNumber>
    </recommendedName>
    <alternativeName>
        <fullName evidence="6">Peptidyl-prolyl cis-trans isomerase plp</fullName>
    </alternativeName>
    <alternativeName>
        <fullName evidence="7">Rotamase plp</fullName>
    </alternativeName>
</protein>
<proteinExistence type="inferred from homology"/>
<dbReference type="SUPFAM" id="SSF54534">
    <property type="entry name" value="FKBP-like"/>
    <property type="match status" value="1"/>
</dbReference>
<evidence type="ECO:0000313" key="12">
    <source>
        <dbReference type="Proteomes" id="UP001595973"/>
    </source>
</evidence>
<evidence type="ECO:0000259" key="10">
    <source>
        <dbReference type="PROSITE" id="PS50198"/>
    </source>
</evidence>
<dbReference type="InterPro" id="IPR023058">
    <property type="entry name" value="PPIase_PpiC_CS"/>
</dbReference>
<dbReference type="SUPFAM" id="SSF109998">
    <property type="entry name" value="Triger factor/SurA peptide-binding domain-like"/>
    <property type="match status" value="1"/>
</dbReference>
<evidence type="ECO:0000256" key="6">
    <source>
        <dbReference type="ARBA" id="ARBA00030642"/>
    </source>
</evidence>
<evidence type="ECO:0000256" key="8">
    <source>
        <dbReference type="PROSITE-ProRule" id="PRU00278"/>
    </source>
</evidence>
<evidence type="ECO:0000256" key="5">
    <source>
        <dbReference type="ARBA" id="ARBA00023110"/>
    </source>
</evidence>
<reference evidence="12" key="1">
    <citation type="journal article" date="2019" name="Int. J. Syst. Evol. Microbiol.">
        <title>The Global Catalogue of Microorganisms (GCM) 10K type strain sequencing project: providing services to taxonomists for standard genome sequencing and annotation.</title>
        <authorList>
            <consortium name="The Broad Institute Genomics Platform"/>
            <consortium name="The Broad Institute Genome Sequencing Center for Infectious Disease"/>
            <person name="Wu L."/>
            <person name="Ma J."/>
        </authorList>
    </citation>
    <scope>NUCLEOTIDE SEQUENCE [LARGE SCALE GENOMIC DNA]</scope>
    <source>
        <strain evidence="12">CGMCC 4.7283</strain>
    </source>
</reference>
<feature type="signal peptide" evidence="9">
    <location>
        <begin position="1"/>
        <end position="25"/>
    </location>
</feature>
<feature type="domain" description="PpiC" evidence="10">
    <location>
        <begin position="135"/>
        <end position="224"/>
    </location>
</feature>
<sequence>MPKGFTFLPAMAIAGLLALPTQSIAEPDADTVVARVNGEEITLGHMIVAHATLPQQYQQLPPDVLFDAILNQLIQQTALEQSVTGEEPKHVRLSLENEKRSLMAADAIEGVMAGAASPEEIKAAYDARYGDGFGGEEFNASHILLETEEAAKEVREEIEKGADFAEVAKEKSTGPSGPSGGELGWFSAGDMVPEFSAAVEAMEPGQVSEPVQTQFGWHIIKLNEKRRAKAPALEEVSEEIATELRKKAVEDRVEELTAKATVDRPEVEGLDPTVLRNLDLIRN</sequence>
<evidence type="ECO:0000256" key="1">
    <source>
        <dbReference type="ARBA" id="ARBA00000971"/>
    </source>
</evidence>
<feature type="chain" id="PRO_5046280680" description="Parvulin-like PPIase" evidence="9">
    <location>
        <begin position="26"/>
        <end position="283"/>
    </location>
</feature>
<dbReference type="InterPro" id="IPR050245">
    <property type="entry name" value="PrsA_foldase"/>
</dbReference>